<proteinExistence type="predicted"/>
<evidence type="ECO:0000259" key="9">
    <source>
        <dbReference type="PROSITE" id="PS50929"/>
    </source>
</evidence>
<dbReference type="Gene3D" id="3.40.50.300">
    <property type="entry name" value="P-loop containing nucleotide triphosphate hydrolases"/>
    <property type="match status" value="1"/>
</dbReference>
<dbReference type="EMBL" id="LVZK01000003">
    <property type="protein sequence ID" value="OAP85514.1"/>
    <property type="molecule type" value="Genomic_DNA"/>
</dbReference>
<feature type="transmembrane region" description="Helical" evidence="7">
    <location>
        <begin position="122"/>
        <end position="148"/>
    </location>
</feature>
<evidence type="ECO:0000256" key="3">
    <source>
        <dbReference type="ARBA" id="ARBA00022741"/>
    </source>
</evidence>
<evidence type="ECO:0000256" key="6">
    <source>
        <dbReference type="ARBA" id="ARBA00023136"/>
    </source>
</evidence>
<accession>A0A179B3A4</accession>
<evidence type="ECO:0000313" key="11">
    <source>
        <dbReference type="Proteomes" id="UP000078368"/>
    </source>
</evidence>
<sequence length="560" mass="59205">MRWLTSQTRPVHRPLFVSTLLRIVNLSLDVVLFGLAAAGAVSSVQGKGLGSYLPALVLVAMAKAAAYYLEQLTGHYVAFKALELLRTMVFSNLWPKAPAIVGATRSGDVLASLTRDVDRIEVVYAHTFAPVVSALVVPPVFVVGAGLAAGWQAVAIPAACVALALTVVPFVGLRASMRATRRTLELRRELAHHVTDSVFGAEEIIGYGRQLRRLEETDALGRSIGQSAGTARRANAFRRGANVFLALASSIGAAAVATSQGCSPVTVAALAAGCLRLFEGLRGVEDAAGYLDHSLAAARRLWEICHEPPRVADGQETLELAGPAEVSFNGVSYTYAGSPAPALSDFCLDVAAGGHAVLVGPSGSGKTTAASLLLRYDDPDAGEVLLGGTPLSRYTLDSLRRCIVGVSQKCELLDASILENVTLGMPDASEEEVWNALEIACLADEVRQMPDGLATGVGVAGRELSGGQAQRLCLARALLMRPKILVLDEFTANLNAELQSKVRVNLRKIPCTILEITHRLDAVAEADLVLLLDRGRTVASGPLDAIESEGSLRDFFTKNL</sequence>
<dbReference type="InterPro" id="IPR036640">
    <property type="entry name" value="ABC1_TM_sf"/>
</dbReference>
<dbReference type="InterPro" id="IPR011527">
    <property type="entry name" value="ABC1_TM_dom"/>
</dbReference>
<comment type="caution">
    <text evidence="10">The sequence shown here is derived from an EMBL/GenBank/DDBJ whole genome shotgun (WGS) entry which is preliminary data.</text>
</comment>
<dbReference type="PANTHER" id="PTHR24221">
    <property type="entry name" value="ATP-BINDING CASSETTE SUB-FAMILY B"/>
    <property type="match status" value="1"/>
</dbReference>
<protein>
    <submittedName>
        <fullName evidence="10">ABC transporter permease</fullName>
    </submittedName>
</protein>
<name>A0A179B3A4_9ACTO</name>
<dbReference type="PANTHER" id="PTHR24221:SF654">
    <property type="entry name" value="ATP-BINDING CASSETTE SUB-FAMILY B MEMBER 6"/>
    <property type="match status" value="1"/>
</dbReference>
<evidence type="ECO:0000313" key="10">
    <source>
        <dbReference type="EMBL" id="OAP85514.1"/>
    </source>
</evidence>
<dbReference type="GO" id="GO:0005886">
    <property type="term" value="C:plasma membrane"/>
    <property type="evidence" value="ECO:0007669"/>
    <property type="project" value="UniProtKB-SubCell"/>
</dbReference>
<dbReference type="STRING" id="1823756.A4H34_10445"/>
<dbReference type="PROSITE" id="PS00211">
    <property type="entry name" value="ABC_TRANSPORTER_1"/>
    <property type="match status" value="1"/>
</dbReference>
<dbReference type="GO" id="GO:0005524">
    <property type="term" value="F:ATP binding"/>
    <property type="evidence" value="ECO:0007669"/>
    <property type="project" value="UniProtKB-KW"/>
</dbReference>
<evidence type="ECO:0000256" key="5">
    <source>
        <dbReference type="ARBA" id="ARBA00022989"/>
    </source>
</evidence>
<dbReference type="InterPro" id="IPR003593">
    <property type="entry name" value="AAA+_ATPase"/>
</dbReference>
<dbReference type="GO" id="GO:0140359">
    <property type="term" value="F:ABC-type transporter activity"/>
    <property type="evidence" value="ECO:0007669"/>
    <property type="project" value="InterPro"/>
</dbReference>
<dbReference type="Proteomes" id="UP000078368">
    <property type="component" value="Unassembled WGS sequence"/>
</dbReference>
<dbReference type="InterPro" id="IPR027417">
    <property type="entry name" value="P-loop_NTPase"/>
</dbReference>
<dbReference type="InterPro" id="IPR003439">
    <property type="entry name" value="ABC_transporter-like_ATP-bd"/>
</dbReference>
<dbReference type="SUPFAM" id="SSF90123">
    <property type="entry name" value="ABC transporter transmembrane region"/>
    <property type="match status" value="1"/>
</dbReference>
<feature type="domain" description="ABC transporter" evidence="8">
    <location>
        <begin position="326"/>
        <end position="559"/>
    </location>
</feature>
<dbReference type="SMART" id="SM00382">
    <property type="entry name" value="AAA"/>
    <property type="match status" value="1"/>
</dbReference>
<dbReference type="PROSITE" id="PS50929">
    <property type="entry name" value="ABC_TM1F"/>
    <property type="match status" value="1"/>
</dbReference>
<dbReference type="SUPFAM" id="SSF52540">
    <property type="entry name" value="P-loop containing nucleoside triphosphate hydrolases"/>
    <property type="match status" value="1"/>
</dbReference>
<dbReference type="Gene3D" id="1.20.1560.10">
    <property type="entry name" value="ABC transporter type 1, transmembrane domain"/>
    <property type="match status" value="1"/>
</dbReference>
<comment type="subcellular location">
    <subcellularLocation>
        <location evidence="1">Cell membrane</location>
        <topology evidence="1">Multi-pass membrane protein</topology>
    </subcellularLocation>
</comment>
<dbReference type="PROSITE" id="PS50893">
    <property type="entry name" value="ABC_TRANSPORTER_2"/>
    <property type="match status" value="1"/>
</dbReference>
<dbReference type="GO" id="GO:0034040">
    <property type="term" value="F:ATPase-coupled lipid transmembrane transporter activity"/>
    <property type="evidence" value="ECO:0007669"/>
    <property type="project" value="TreeGrafter"/>
</dbReference>
<gene>
    <name evidence="10" type="ORF">A4H34_10445</name>
</gene>
<feature type="transmembrane region" description="Helical" evidence="7">
    <location>
        <begin position="154"/>
        <end position="173"/>
    </location>
</feature>
<dbReference type="InterPro" id="IPR039421">
    <property type="entry name" value="Type_1_exporter"/>
</dbReference>
<organism evidence="10 11">
    <name type="scientific">Peptidiphaga gingivicola</name>
    <dbReference type="NCBI Taxonomy" id="2741497"/>
    <lineage>
        <taxon>Bacteria</taxon>
        <taxon>Bacillati</taxon>
        <taxon>Actinomycetota</taxon>
        <taxon>Actinomycetes</taxon>
        <taxon>Actinomycetales</taxon>
        <taxon>Actinomycetaceae</taxon>
        <taxon>Peptidiphaga</taxon>
    </lineage>
</organism>
<evidence type="ECO:0000256" key="7">
    <source>
        <dbReference type="SAM" id="Phobius"/>
    </source>
</evidence>
<keyword evidence="3" id="KW-0547">Nucleotide-binding</keyword>
<evidence type="ECO:0000256" key="1">
    <source>
        <dbReference type="ARBA" id="ARBA00004651"/>
    </source>
</evidence>
<feature type="transmembrane region" description="Helical" evidence="7">
    <location>
        <begin position="52"/>
        <end position="69"/>
    </location>
</feature>
<reference evidence="10 11" key="1">
    <citation type="submission" date="2016-04" db="EMBL/GenBank/DDBJ databases">
        <title>Peptidophaga gingivicola gen. nov., sp. nov., isolated from human subgingival plaque.</title>
        <authorList>
            <person name="Beall C.J."/>
            <person name="Mokrzan E.M."/>
            <person name="Griffen A.L."/>
            <person name="Leys E.J."/>
        </authorList>
    </citation>
    <scope>NUCLEOTIDE SEQUENCE [LARGE SCALE GENOMIC DNA]</scope>
    <source>
        <strain evidence="10 11">BA112</strain>
    </source>
</reference>
<dbReference type="Pfam" id="PF00664">
    <property type="entry name" value="ABC_membrane"/>
    <property type="match status" value="1"/>
</dbReference>
<keyword evidence="2 7" id="KW-0812">Transmembrane</keyword>
<dbReference type="Pfam" id="PF00005">
    <property type="entry name" value="ABC_tran"/>
    <property type="match status" value="1"/>
</dbReference>
<keyword evidence="11" id="KW-1185">Reference proteome</keyword>
<dbReference type="InterPro" id="IPR017871">
    <property type="entry name" value="ABC_transporter-like_CS"/>
</dbReference>
<keyword evidence="6 7" id="KW-0472">Membrane</keyword>
<dbReference type="AlphaFoldDB" id="A0A179B3A4"/>
<feature type="domain" description="ABC transmembrane type-1" evidence="9">
    <location>
        <begin position="31"/>
        <end position="258"/>
    </location>
</feature>
<keyword evidence="4" id="KW-0067">ATP-binding</keyword>
<evidence type="ECO:0000256" key="2">
    <source>
        <dbReference type="ARBA" id="ARBA00022692"/>
    </source>
</evidence>
<dbReference type="OrthoDB" id="9762778at2"/>
<evidence type="ECO:0000256" key="4">
    <source>
        <dbReference type="ARBA" id="ARBA00022840"/>
    </source>
</evidence>
<feature type="transmembrane region" description="Helical" evidence="7">
    <location>
        <begin position="20"/>
        <end position="40"/>
    </location>
</feature>
<keyword evidence="5 7" id="KW-1133">Transmembrane helix</keyword>
<evidence type="ECO:0000259" key="8">
    <source>
        <dbReference type="PROSITE" id="PS50893"/>
    </source>
</evidence>
<dbReference type="GO" id="GO:0016887">
    <property type="term" value="F:ATP hydrolysis activity"/>
    <property type="evidence" value="ECO:0007669"/>
    <property type="project" value="InterPro"/>
</dbReference>